<keyword evidence="2" id="KW-1185">Reference proteome</keyword>
<dbReference type="Proteomes" id="UP000590647">
    <property type="component" value="Unassembled WGS sequence"/>
</dbReference>
<accession>A0A7W9H9V7</accession>
<dbReference type="RefSeq" id="WP_184989422.1">
    <property type="nucleotide sequence ID" value="NZ_JACHNE010000001.1"/>
</dbReference>
<organism evidence="1 2">
    <name type="scientific">Streptomyces caelestis</name>
    <dbReference type="NCBI Taxonomy" id="36816"/>
    <lineage>
        <taxon>Bacteria</taxon>
        <taxon>Bacillati</taxon>
        <taxon>Actinomycetota</taxon>
        <taxon>Actinomycetes</taxon>
        <taxon>Kitasatosporales</taxon>
        <taxon>Streptomycetaceae</taxon>
        <taxon>Streptomyces</taxon>
    </lineage>
</organism>
<evidence type="ECO:0000313" key="1">
    <source>
        <dbReference type="EMBL" id="MBB5798066.1"/>
    </source>
</evidence>
<protein>
    <submittedName>
        <fullName evidence="1">Uncharacterized protein</fullName>
    </submittedName>
</protein>
<reference evidence="1 2" key="1">
    <citation type="submission" date="2020-08" db="EMBL/GenBank/DDBJ databases">
        <title>Sequencing the genomes of 1000 actinobacteria strains.</title>
        <authorList>
            <person name="Klenk H.-P."/>
        </authorList>
    </citation>
    <scope>NUCLEOTIDE SEQUENCE [LARGE SCALE GENOMIC DNA]</scope>
    <source>
        <strain evidence="1 2">DSM 40084</strain>
    </source>
</reference>
<dbReference type="AlphaFoldDB" id="A0A7W9H9V7"/>
<name>A0A7W9H9V7_9ACTN</name>
<proteinExistence type="predicted"/>
<comment type="caution">
    <text evidence="1">The sequence shown here is derived from an EMBL/GenBank/DDBJ whole genome shotgun (WGS) entry which is preliminary data.</text>
</comment>
<gene>
    <name evidence="1" type="ORF">HDA41_006030</name>
</gene>
<dbReference type="EMBL" id="JACHNE010000001">
    <property type="protein sequence ID" value="MBB5798066.1"/>
    <property type="molecule type" value="Genomic_DNA"/>
</dbReference>
<evidence type="ECO:0000313" key="2">
    <source>
        <dbReference type="Proteomes" id="UP000590647"/>
    </source>
</evidence>
<sequence length="56" mass="6399">MKDADQLALWGALLTGTNPRLGRPVLLRRHERRSLHGWAQLGDIFHTEGRLDRLPS</sequence>